<reference evidence="1" key="2">
    <citation type="submission" date="2023-06" db="EMBL/GenBank/DDBJ databases">
        <authorList>
            <consortium name="Lawrence Berkeley National Laboratory"/>
            <person name="Mondo S.J."/>
            <person name="Hensen N."/>
            <person name="Bonometti L."/>
            <person name="Westerberg I."/>
            <person name="Brannstrom I.O."/>
            <person name="Guillou S."/>
            <person name="Cros-Aarteil S."/>
            <person name="Calhoun S."/>
            <person name="Haridas S."/>
            <person name="Kuo A."/>
            <person name="Pangilinan J."/>
            <person name="Riley R."/>
            <person name="Labutti K."/>
            <person name="Andreopoulos B."/>
            <person name="Lipzen A."/>
            <person name="Chen C."/>
            <person name="Yanf M."/>
            <person name="Daum C."/>
            <person name="Ng V."/>
            <person name="Clum A."/>
            <person name="Steindorff A."/>
            <person name="Ohm R."/>
            <person name="Martin F."/>
            <person name="Silar P."/>
            <person name="Natvig D."/>
            <person name="Lalanne C."/>
            <person name="Gautier V."/>
            <person name="Ament-Velasquez S.L."/>
            <person name="Kruys A."/>
            <person name="Hutchinson M.I."/>
            <person name="Powell A.J."/>
            <person name="Barry K."/>
            <person name="Miller A.N."/>
            <person name="Grigoriev I.V."/>
            <person name="Debuchy R."/>
            <person name="Gladieux P."/>
            <person name="Thoren M.H."/>
            <person name="Johannesson H."/>
        </authorList>
    </citation>
    <scope>NUCLEOTIDE SEQUENCE</scope>
    <source>
        <strain evidence="1">CBS 626.80</strain>
    </source>
</reference>
<comment type="caution">
    <text evidence="1">The sequence shown here is derived from an EMBL/GenBank/DDBJ whole genome shotgun (WGS) entry which is preliminary data.</text>
</comment>
<evidence type="ECO:0000313" key="2">
    <source>
        <dbReference type="Proteomes" id="UP001303222"/>
    </source>
</evidence>
<protein>
    <submittedName>
        <fullName evidence="1">Uncharacterized protein</fullName>
    </submittedName>
</protein>
<evidence type="ECO:0000313" key="1">
    <source>
        <dbReference type="EMBL" id="KAK3955275.1"/>
    </source>
</evidence>
<reference evidence="1" key="1">
    <citation type="journal article" date="2023" name="Mol. Phylogenet. Evol.">
        <title>Genome-scale phylogeny and comparative genomics of the fungal order Sordariales.</title>
        <authorList>
            <person name="Hensen N."/>
            <person name="Bonometti L."/>
            <person name="Westerberg I."/>
            <person name="Brannstrom I.O."/>
            <person name="Guillou S."/>
            <person name="Cros-Aarteil S."/>
            <person name="Calhoun S."/>
            <person name="Haridas S."/>
            <person name="Kuo A."/>
            <person name="Mondo S."/>
            <person name="Pangilinan J."/>
            <person name="Riley R."/>
            <person name="LaButti K."/>
            <person name="Andreopoulos B."/>
            <person name="Lipzen A."/>
            <person name="Chen C."/>
            <person name="Yan M."/>
            <person name="Daum C."/>
            <person name="Ng V."/>
            <person name="Clum A."/>
            <person name="Steindorff A."/>
            <person name="Ohm R.A."/>
            <person name="Martin F."/>
            <person name="Silar P."/>
            <person name="Natvig D.O."/>
            <person name="Lalanne C."/>
            <person name="Gautier V."/>
            <person name="Ament-Velasquez S.L."/>
            <person name="Kruys A."/>
            <person name="Hutchinson M.I."/>
            <person name="Powell A.J."/>
            <person name="Barry K."/>
            <person name="Miller A.N."/>
            <person name="Grigoriev I.V."/>
            <person name="Debuchy R."/>
            <person name="Gladieux P."/>
            <person name="Hiltunen Thoren M."/>
            <person name="Johannesson H."/>
        </authorList>
    </citation>
    <scope>NUCLEOTIDE SEQUENCE</scope>
    <source>
        <strain evidence="1">CBS 626.80</strain>
    </source>
</reference>
<sequence>MPLGASLSLSRTSGHPLVFFVFTAAVASHLSDTTARVCLNRAARAALKLASLPPSPALLGGSYCTSIPFLLHQRPRFCFLSAMRNETNSKKLPDIGMETRSMWVSGSPTSYLIWSTRWTAALTDNYVRHPS</sequence>
<dbReference type="Proteomes" id="UP001303222">
    <property type="component" value="Unassembled WGS sequence"/>
</dbReference>
<proteinExistence type="predicted"/>
<organism evidence="1 2">
    <name type="scientific">Pseudoneurospora amorphoporcata</name>
    <dbReference type="NCBI Taxonomy" id="241081"/>
    <lineage>
        <taxon>Eukaryota</taxon>
        <taxon>Fungi</taxon>
        <taxon>Dikarya</taxon>
        <taxon>Ascomycota</taxon>
        <taxon>Pezizomycotina</taxon>
        <taxon>Sordariomycetes</taxon>
        <taxon>Sordariomycetidae</taxon>
        <taxon>Sordariales</taxon>
        <taxon>Sordariaceae</taxon>
        <taxon>Pseudoneurospora</taxon>
    </lineage>
</organism>
<dbReference type="AlphaFoldDB" id="A0AAN6P0B5"/>
<name>A0AAN6P0B5_9PEZI</name>
<keyword evidence="2" id="KW-1185">Reference proteome</keyword>
<dbReference type="EMBL" id="MU859078">
    <property type="protein sequence ID" value="KAK3955275.1"/>
    <property type="molecule type" value="Genomic_DNA"/>
</dbReference>
<gene>
    <name evidence="1" type="ORF">QBC32DRAFT_333904</name>
</gene>
<accession>A0AAN6P0B5</accession>